<gene>
    <name evidence="1" type="ORF">OMM_06612</name>
</gene>
<dbReference type="EMBL" id="ATBP01000028">
    <property type="protein sequence ID" value="ETR73991.1"/>
    <property type="molecule type" value="Genomic_DNA"/>
</dbReference>
<comment type="caution">
    <text evidence="1">The sequence shown here is derived from an EMBL/GenBank/DDBJ whole genome shotgun (WGS) entry which is preliminary data.</text>
</comment>
<name>A0A1V1PGF7_9BACT</name>
<sequence length="157" mass="17431">MSVQDGYKQYRDRAYEGQLVDQTYNQTESSLAEEEIAFGRVIVKGATDHTCKLLTSSSDTILGISHRTTAHLNRPDGSHLYESQKAVNHLTSGKLWLKPETIVSKGEPVYARIEGDKGVVRNDSASGKAVQIRARFETSTNTLGELAQVRLYSTEKK</sequence>
<dbReference type="Pfam" id="PF22758">
    <property type="entry name" value="Phage_cement"/>
    <property type="match status" value="1"/>
</dbReference>
<dbReference type="InterPro" id="IPR054438">
    <property type="entry name" value="Struct_cement_gp24/gp6"/>
</dbReference>
<organism evidence="1 2">
    <name type="scientific">Candidatus Magnetoglobus multicellularis str. Araruama</name>
    <dbReference type="NCBI Taxonomy" id="890399"/>
    <lineage>
        <taxon>Bacteria</taxon>
        <taxon>Pseudomonadati</taxon>
        <taxon>Thermodesulfobacteriota</taxon>
        <taxon>Desulfobacteria</taxon>
        <taxon>Desulfobacterales</taxon>
        <taxon>Desulfobacteraceae</taxon>
        <taxon>Candidatus Magnetoglobus</taxon>
    </lineage>
</organism>
<reference evidence="2" key="1">
    <citation type="submission" date="2012-11" db="EMBL/GenBank/DDBJ databases">
        <authorList>
            <person name="Lucero-Rivera Y.E."/>
            <person name="Tovar-Ramirez D."/>
        </authorList>
    </citation>
    <scope>NUCLEOTIDE SEQUENCE [LARGE SCALE GENOMIC DNA]</scope>
    <source>
        <strain evidence="2">Araruama</strain>
    </source>
</reference>
<dbReference type="AlphaFoldDB" id="A0A1V1PGF7"/>
<accession>A0A1V1PGF7</accession>
<dbReference type="Proteomes" id="UP000189670">
    <property type="component" value="Unassembled WGS sequence"/>
</dbReference>
<proteinExistence type="predicted"/>
<evidence type="ECO:0000313" key="2">
    <source>
        <dbReference type="Proteomes" id="UP000189670"/>
    </source>
</evidence>
<evidence type="ECO:0000313" key="1">
    <source>
        <dbReference type="EMBL" id="ETR73991.1"/>
    </source>
</evidence>
<protein>
    <submittedName>
        <fullName evidence="1">Uncharacterized protein</fullName>
    </submittedName>
</protein>